<evidence type="ECO:0000256" key="12">
    <source>
        <dbReference type="ARBA" id="ARBA00023242"/>
    </source>
</evidence>
<dbReference type="AlphaFoldDB" id="A0AAW1B1I5"/>
<dbReference type="PANTHER" id="PTHR24381">
    <property type="entry name" value="ZINC FINGER PROTEIN"/>
    <property type="match status" value="1"/>
</dbReference>
<dbReference type="GO" id="GO:0000977">
    <property type="term" value="F:RNA polymerase II transcription regulatory region sequence-specific DNA binding"/>
    <property type="evidence" value="ECO:0007669"/>
    <property type="project" value="TreeGrafter"/>
</dbReference>
<dbReference type="Pfam" id="PF01352">
    <property type="entry name" value="KRAB"/>
    <property type="match status" value="1"/>
</dbReference>
<dbReference type="FunFam" id="3.30.160.60:FF:000414">
    <property type="entry name" value="Zinc finger protein 398"/>
    <property type="match status" value="1"/>
</dbReference>
<keyword evidence="7" id="KW-0862">Zinc</keyword>
<reference evidence="17 18" key="1">
    <citation type="journal article" date="2024" name="Proc. Natl. Acad. Sci. U.S.A.">
        <title>The genetic regulatory architecture and epigenomic basis for age-related changes in rattlesnake venom.</title>
        <authorList>
            <person name="Hogan M.P."/>
            <person name="Holding M.L."/>
            <person name="Nystrom G.S."/>
            <person name="Colston T.J."/>
            <person name="Bartlett D.A."/>
            <person name="Mason A.J."/>
            <person name="Ellsworth S.A."/>
            <person name="Rautsaw R.M."/>
            <person name="Lawrence K.C."/>
            <person name="Strickland J.L."/>
            <person name="He B."/>
            <person name="Fraser P."/>
            <person name="Margres M.J."/>
            <person name="Gilbert D.M."/>
            <person name="Gibbs H.L."/>
            <person name="Parkinson C.L."/>
            <person name="Rokyta D.R."/>
        </authorList>
    </citation>
    <scope>NUCLEOTIDE SEQUENCE [LARGE SCALE GENOMIC DNA]</scope>
    <source>
        <strain evidence="17">DRR0105</strain>
    </source>
</reference>
<dbReference type="PROSITE" id="PS00028">
    <property type="entry name" value="ZINC_FINGER_C2H2_1"/>
    <property type="match status" value="5"/>
</dbReference>
<comment type="subcellular location">
    <subcellularLocation>
        <location evidence="1">Nucleus</location>
    </subcellularLocation>
</comment>
<dbReference type="SMART" id="SM00349">
    <property type="entry name" value="KRAB"/>
    <property type="match status" value="1"/>
</dbReference>
<evidence type="ECO:0000313" key="17">
    <source>
        <dbReference type="EMBL" id="KAK9395850.1"/>
    </source>
</evidence>
<keyword evidence="12" id="KW-0539">Nucleus</keyword>
<comment type="caution">
    <text evidence="17">The sequence shown here is derived from an EMBL/GenBank/DDBJ whole genome shotgun (WGS) entry which is preliminary data.</text>
</comment>
<protein>
    <submittedName>
        <fullName evidence="17">Zinc finger protein</fullName>
    </submittedName>
</protein>
<evidence type="ECO:0000256" key="14">
    <source>
        <dbReference type="SAM" id="MobiDB-lite"/>
    </source>
</evidence>
<dbReference type="InterPro" id="IPR036051">
    <property type="entry name" value="KRAB_dom_sf"/>
</dbReference>
<dbReference type="InterPro" id="IPR036236">
    <property type="entry name" value="Znf_C2H2_sf"/>
</dbReference>
<name>A0AAW1B1I5_CROAD</name>
<evidence type="ECO:0000256" key="1">
    <source>
        <dbReference type="ARBA" id="ARBA00004123"/>
    </source>
</evidence>
<feature type="domain" description="KRAB" evidence="16">
    <location>
        <begin position="261"/>
        <end position="334"/>
    </location>
</feature>
<dbReference type="Proteomes" id="UP001474421">
    <property type="component" value="Unassembled WGS sequence"/>
</dbReference>
<feature type="domain" description="C2H2-type" evidence="15">
    <location>
        <begin position="504"/>
        <end position="531"/>
    </location>
</feature>
<dbReference type="FunFam" id="3.30.160.60:FF:000012">
    <property type="entry name" value="RB-associated KRAB zinc finger protein-like"/>
    <property type="match status" value="1"/>
</dbReference>
<dbReference type="Gene3D" id="3.30.160.60">
    <property type="entry name" value="Classic Zinc Finger"/>
    <property type="match status" value="5"/>
</dbReference>
<dbReference type="InterPro" id="IPR001909">
    <property type="entry name" value="KRAB"/>
</dbReference>
<evidence type="ECO:0000256" key="2">
    <source>
        <dbReference type="ARBA" id="ARBA00006991"/>
    </source>
</evidence>
<keyword evidence="11" id="KW-0804">Transcription</keyword>
<dbReference type="EMBL" id="JAOTOJ010000009">
    <property type="protein sequence ID" value="KAK9395850.1"/>
    <property type="molecule type" value="Genomic_DNA"/>
</dbReference>
<evidence type="ECO:0000256" key="4">
    <source>
        <dbReference type="ARBA" id="ARBA00022723"/>
    </source>
</evidence>
<feature type="region of interest" description="Disordered" evidence="14">
    <location>
        <begin position="308"/>
        <end position="346"/>
    </location>
</feature>
<evidence type="ECO:0000259" key="16">
    <source>
        <dbReference type="PROSITE" id="PS50805"/>
    </source>
</evidence>
<dbReference type="PANTHER" id="PTHR24381:SF269">
    <property type="entry name" value="ZINC FINGER PROTEIN 398"/>
    <property type="match status" value="1"/>
</dbReference>
<keyword evidence="6 13" id="KW-0863">Zinc-finger</keyword>
<evidence type="ECO:0000256" key="5">
    <source>
        <dbReference type="ARBA" id="ARBA00022737"/>
    </source>
</evidence>
<dbReference type="PROSITE" id="PS50157">
    <property type="entry name" value="ZINC_FINGER_C2H2_2"/>
    <property type="match status" value="5"/>
</dbReference>
<keyword evidence="8" id="KW-0832">Ubl conjugation</keyword>
<dbReference type="SMART" id="SM00355">
    <property type="entry name" value="ZnF_C2H2"/>
    <property type="match status" value="5"/>
</dbReference>
<keyword evidence="10" id="KW-0238">DNA-binding</keyword>
<evidence type="ECO:0000256" key="3">
    <source>
        <dbReference type="ARBA" id="ARBA00022499"/>
    </source>
</evidence>
<comment type="similarity">
    <text evidence="2">Belongs to the krueppel C2H2-type zinc-finger protein family.</text>
</comment>
<feature type="domain" description="C2H2-type" evidence="15">
    <location>
        <begin position="589"/>
        <end position="616"/>
    </location>
</feature>
<feature type="region of interest" description="Disordered" evidence="14">
    <location>
        <begin position="48"/>
        <end position="67"/>
    </location>
</feature>
<dbReference type="GO" id="GO:0008270">
    <property type="term" value="F:zinc ion binding"/>
    <property type="evidence" value="ECO:0007669"/>
    <property type="project" value="UniProtKB-KW"/>
</dbReference>
<dbReference type="InterPro" id="IPR013087">
    <property type="entry name" value="Znf_C2H2_type"/>
</dbReference>
<dbReference type="Pfam" id="PF00096">
    <property type="entry name" value="zf-C2H2"/>
    <property type="match status" value="4"/>
</dbReference>
<dbReference type="FunFam" id="3.30.160.60:FF:000617">
    <property type="entry name" value="Zinc finger protein 777"/>
    <property type="match status" value="1"/>
</dbReference>
<dbReference type="GO" id="GO:0005634">
    <property type="term" value="C:nucleus"/>
    <property type="evidence" value="ECO:0007669"/>
    <property type="project" value="UniProtKB-SubCell"/>
</dbReference>
<dbReference type="Gene3D" id="6.10.140.140">
    <property type="match status" value="1"/>
</dbReference>
<dbReference type="CDD" id="cd07765">
    <property type="entry name" value="KRAB_A-box"/>
    <property type="match status" value="1"/>
</dbReference>
<evidence type="ECO:0000256" key="7">
    <source>
        <dbReference type="ARBA" id="ARBA00022833"/>
    </source>
</evidence>
<evidence type="ECO:0000256" key="6">
    <source>
        <dbReference type="ARBA" id="ARBA00022771"/>
    </source>
</evidence>
<keyword evidence="9" id="KW-0805">Transcription regulation</keyword>
<keyword evidence="5" id="KW-0677">Repeat</keyword>
<dbReference type="SUPFAM" id="SSF57667">
    <property type="entry name" value="beta-beta-alpha zinc fingers"/>
    <property type="match status" value="3"/>
</dbReference>
<accession>A0AAW1B1I5</accession>
<evidence type="ECO:0000256" key="8">
    <source>
        <dbReference type="ARBA" id="ARBA00022843"/>
    </source>
</evidence>
<evidence type="ECO:0000256" key="9">
    <source>
        <dbReference type="ARBA" id="ARBA00023015"/>
    </source>
</evidence>
<evidence type="ECO:0000256" key="11">
    <source>
        <dbReference type="ARBA" id="ARBA00023163"/>
    </source>
</evidence>
<evidence type="ECO:0000256" key="13">
    <source>
        <dbReference type="PROSITE-ProRule" id="PRU00042"/>
    </source>
</evidence>
<dbReference type="FunFam" id="3.30.160.60:FF:001271">
    <property type="entry name" value="Zinc finger protein 282"/>
    <property type="match status" value="1"/>
</dbReference>
<dbReference type="GO" id="GO:0000981">
    <property type="term" value="F:DNA-binding transcription factor activity, RNA polymerase II-specific"/>
    <property type="evidence" value="ECO:0007669"/>
    <property type="project" value="TreeGrafter"/>
</dbReference>
<evidence type="ECO:0000259" key="15">
    <source>
        <dbReference type="PROSITE" id="PS50157"/>
    </source>
</evidence>
<feature type="domain" description="C2H2-type" evidence="15">
    <location>
        <begin position="533"/>
        <end position="560"/>
    </location>
</feature>
<keyword evidence="18" id="KW-1185">Reference proteome</keyword>
<proteinExistence type="inferred from homology"/>
<sequence>MIGDPQVIEGFPISPRQVIQEIPWTAPPPREPQRLPTVIAQGSRRFAPLPRTVPTPEDPVDPSPASFETAAPAGAAWSSRCSWPATPLFLVLMKQCGNELKFASAPFGYDRVPIGRSEQGGLNRLQEWNVEAQHLMPLQPPLVPELSHMREAQLHTAEASLWSVVATVQAMERKIDLLATRLLSLEGRSGTAEKKLLDCEKTAMEFGNQLENKWAVLGTLIQEYGLLQRRLENMENLLKNRNFWVLRLPPGSKGEIPKMPVTFVDIAVYFSAEEWKNLADWQKDLYNNLVKENYESLLTLGADVSVSKAEMPPRSDRGAPQPCVPEPSAKEREVIPEPCTGPLASTPDILTRIKQEGSYGGGGPFSEDRGLVADPCAGGQALMSAHDFLSWIKQEEDPCVRPQWLPSERETLPVQGGPAGDGMVIKAEQPRLCPEEPARPREMLFHGESPAAAGLAVPPTSEGYDAPRVPPASPSKCRVGKPLELDNELQSILGPPQGSAERPHGCSECGKMFGVKKSLKVHQRSHHGQARLYECAECRKSFNCHSGLVRHQMTHRGERPYKCGECGKCYSRKEHLQNHQRLHTGERPFQCPVCGKRFIRKQNLLKHQRIHTGERPYQCAECGRSFRYKESLKDHLRTHGGEASAQRLLPVLGRTLRCARARYAERREAASEKGRCGVHRGGTPSAVKPFLKKDAAVCTGDVRQVP</sequence>
<feature type="domain" description="C2H2-type" evidence="15">
    <location>
        <begin position="617"/>
        <end position="644"/>
    </location>
</feature>
<gene>
    <name evidence="17" type="ORF">NXF25_019211</name>
</gene>
<dbReference type="PROSITE" id="PS50805">
    <property type="entry name" value="KRAB"/>
    <property type="match status" value="1"/>
</dbReference>
<keyword evidence="4" id="KW-0479">Metal-binding</keyword>
<organism evidence="17 18">
    <name type="scientific">Crotalus adamanteus</name>
    <name type="common">Eastern diamondback rattlesnake</name>
    <dbReference type="NCBI Taxonomy" id="8729"/>
    <lineage>
        <taxon>Eukaryota</taxon>
        <taxon>Metazoa</taxon>
        <taxon>Chordata</taxon>
        <taxon>Craniata</taxon>
        <taxon>Vertebrata</taxon>
        <taxon>Euteleostomi</taxon>
        <taxon>Lepidosauria</taxon>
        <taxon>Squamata</taxon>
        <taxon>Bifurcata</taxon>
        <taxon>Unidentata</taxon>
        <taxon>Episquamata</taxon>
        <taxon>Toxicofera</taxon>
        <taxon>Serpentes</taxon>
        <taxon>Colubroidea</taxon>
        <taxon>Viperidae</taxon>
        <taxon>Crotalinae</taxon>
        <taxon>Crotalus</taxon>
    </lineage>
</organism>
<dbReference type="FunFam" id="3.30.160.60:FF:002716">
    <property type="entry name" value="Zinc finger protein 212"/>
    <property type="match status" value="1"/>
</dbReference>
<dbReference type="SUPFAM" id="SSF109640">
    <property type="entry name" value="KRAB domain (Kruppel-associated box)"/>
    <property type="match status" value="1"/>
</dbReference>
<evidence type="ECO:0000256" key="10">
    <source>
        <dbReference type="ARBA" id="ARBA00023125"/>
    </source>
</evidence>
<keyword evidence="3" id="KW-1017">Isopeptide bond</keyword>
<feature type="domain" description="C2H2-type" evidence="15">
    <location>
        <begin position="561"/>
        <end position="588"/>
    </location>
</feature>
<evidence type="ECO:0000313" key="18">
    <source>
        <dbReference type="Proteomes" id="UP001474421"/>
    </source>
</evidence>